<dbReference type="AlphaFoldDB" id="A0A382JP72"/>
<feature type="non-terminal residue" evidence="1">
    <location>
        <position position="1"/>
    </location>
</feature>
<reference evidence="1" key="1">
    <citation type="submission" date="2018-05" db="EMBL/GenBank/DDBJ databases">
        <authorList>
            <person name="Lanie J.A."/>
            <person name="Ng W.-L."/>
            <person name="Kazmierczak K.M."/>
            <person name="Andrzejewski T.M."/>
            <person name="Davidsen T.M."/>
            <person name="Wayne K.J."/>
            <person name="Tettelin H."/>
            <person name="Glass J.I."/>
            <person name="Rusch D."/>
            <person name="Podicherti R."/>
            <person name="Tsui H.-C.T."/>
            <person name="Winkler M.E."/>
        </authorList>
    </citation>
    <scope>NUCLEOTIDE SEQUENCE</scope>
</reference>
<proteinExistence type="predicted"/>
<name>A0A382JP72_9ZZZZ</name>
<evidence type="ECO:0000313" key="1">
    <source>
        <dbReference type="EMBL" id="SVC13920.1"/>
    </source>
</evidence>
<sequence>PDQILGSVKMITKKHCFQELQYFE</sequence>
<accession>A0A382JP72</accession>
<protein>
    <submittedName>
        <fullName evidence="1">Uncharacterized protein</fullName>
    </submittedName>
</protein>
<dbReference type="EMBL" id="UINC01075589">
    <property type="protein sequence ID" value="SVC13920.1"/>
    <property type="molecule type" value="Genomic_DNA"/>
</dbReference>
<organism evidence="1">
    <name type="scientific">marine metagenome</name>
    <dbReference type="NCBI Taxonomy" id="408172"/>
    <lineage>
        <taxon>unclassified sequences</taxon>
        <taxon>metagenomes</taxon>
        <taxon>ecological metagenomes</taxon>
    </lineage>
</organism>
<gene>
    <name evidence="1" type="ORF">METZ01_LOCUS266774</name>
</gene>